<evidence type="ECO:0008006" key="4">
    <source>
        <dbReference type="Google" id="ProtNLM"/>
    </source>
</evidence>
<dbReference type="EMBL" id="CP141881">
    <property type="protein sequence ID" value="WRT64336.1"/>
    <property type="molecule type" value="Genomic_DNA"/>
</dbReference>
<dbReference type="Proteomes" id="UP001329825">
    <property type="component" value="Chromosome 1"/>
</dbReference>
<proteinExistence type="predicted"/>
<keyword evidence="1" id="KW-0732">Signal</keyword>
<evidence type="ECO:0000256" key="1">
    <source>
        <dbReference type="SAM" id="SignalP"/>
    </source>
</evidence>
<accession>A0ABZ1CRQ2</accession>
<name>A0ABZ1CRQ2_9TREE</name>
<feature type="chain" id="PRO_5047117346" description="Secreted protein" evidence="1">
    <location>
        <begin position="21"/>
        <end position="88"/>
    </location>
</feature>
<evidence type="ECO:0000313" key="3">
    <source>
        <dbReference type="Proteomes" id="UP001329825"/>
    </source>
</evidence>
<keyword evidence="3" id="KW-1185">Reference proteome</keyword>
<reference evidence="2 3" key="1">
    <citation type="submission" date="2024-01" db="EMBL/GenBank/DDBJ databases">
        <title>Comparative genomics of Cryptococcus and Kwoniella reveals pathogenesis evolution and contrasting modes of karyotype evolution via chromosome fusion or intercentromeric recombination.</title>
        <authorList>
            <person name="Coelho M.A."/>
            <person name="David-Palma M."/>
            <person name="Shea T."/>
            <person name="Bowers K."/>
            <person name="McGinley-Smith S."/>
            <person name="Mohammad A.W."/>
            <person name="Gnirke A."/>
            <person name="Yurkov A.M."/>
            <person name="Nowrousian M."/>
            <person name="Sun S."/>
            <person name="Cuomo C.A."/>
            <person name="Heitman J."/>
        </authorList>
    </citation>
    <scope>NUCLEOTIDE SEQUENCE [LARGE SCALE GENOMIC DNA]</scope>
    <source>
        <strain evidence="2">CBS 11374</strain>
    </source>
</reference>
<feature type="signal peptide" evidence="1">
    <location>
        <begin position="1"/>
        <end position="20"/>
    </location>
</feature>
<sequence length="88" mass="9880">MKYPLPHLFTMFVFISTSLAHPLFGGNSVSQPTLHKKQPQPIPTIVQTLDLGPKEVRPPWRGPDRRAEILTNLEVENTPEKISTCSCT</sequence>
<evidence type="ECO:0000313" key="2">
    <source>
        <dbReference type="EMBL" id="WRT64336.1"/>
    </source>
</evidence>
<gene>
    <name evidence="2" type="ORF">IL334_001268</name>
</gene>
<protein>
    <recommendedName>
        <fullName evidence="4">Secreted protein</fullName>
    </recommendedName>
</protein>
<dbReference type="RefSeq" id="XP_062789076.1">
    <property type="nucleotide sequence ID" value="XM_062933025.1"/>
</dbReference>
<organism evidence="2 3">
    <name type="scientific">Kwoniella shivajii</name>
    <dbReference type="NCBI Taxonomy" id="564305"/>
    <lineage>
        <taxon>Eukaryota</taxon>
        <taxon>Fungi</taxon>
        <taxon>Dikarya</taxon>
        <taxon>Basidiomycota</taxon>
        <taxon>Agaricomycotina</taxon>
        <taxon>Tremellomycetes</taxon>
        <taxon>Tremellales</taxon>
        <taxon>Cryptococcaceae</taxon>
        <taxon>Kwoniella</taxon>
    </lineage>
</organism>
<dbReference type="GeneID" id="87953399"/>